<evidence type="ECO:0000313" key="2">
    <source>
        <dbReference type="Proteomes" id="UP000735302"/>
    </source>
</evidence>
<sequence length="140" mass="16129">MALLWARKILRVYEGFQLSLADLSHYHLVSCDDVLPFSLGSRTRSATSCAGVPSLEAYLVCNTIRFGERVIVRVWPDWCDSKKILLSLHPSNHFHRRRRSGKSYMSLTAKHSGIWKALYPRMESTVFLELNKLDTLRSVF</sequence>
<dbReference type="EMBL" id="BLXT01002491">
    <property type="protein sequence ID" value="GFN95337.1"/>
    <property type="molecule type" value="Genomic_DNA"/>
</dbReference>
<proteinExistence type="predicted"/>
<keyword evidence="2" id="KW-1185">Reference proteome</keyword>
<name>A0AAV3ZL66_9GAST</name>
<evidence type="ECO:0000313" key="1">
    <source>
        <dbReference type="EMBL" id="GFN95337.1"/>
    </source>
</evidence>
<comment type="caution">
    <text evidence="1">The sequence shown here is derived from an EMBL/GenBank/DDBJ whole genome shotgun (WGS) entry which is preliminary data.</text>
</comment>
<accession>A0AAV3ZL66</accession>
<dbReference type="AlphaFoldDB" id="A0AAV3ZL66"/>
<protein>
    <submittedName>
        <fullName evidence="1">Uncharacterized protein</fullName>
    </submittedName>
</protein>
<dbReference type="Proteomes" id="UP000735302">
    <property type="component" value="Unassembled WGS sequence"/>
</dbReference>
<organism evidence="1 2">
    <name type="scientific">Plakobranchus ocellatus</name>
    <dbReference type="NCBI Taxonomy" id="259542"/>
    <lineage>
        <taxon>Eukaryota</taxon>
        <taxon>Metazoa</taxon>
        <taxon>Spiralia</taxon>
        <taxon>Lophotrochozoa</taxon>
        <taxon>Mollusca</taxon>
        <taxon>Gastropoda</taxon>
        <taxon>Heterobranchia</taxon>
        <taxon>Euthyneura</taxon>
        <taxon>Panpulmonata</taxon>
        <taxon>Sacoglossa</taxon>
        <taxon>Placobranchoidea</taxon>
        <taxon>Plakobranchidae</taxon>
        <taxon>Plakobranchus</taxon>
    </lineage>
</organism>
<gene>
    <name evidence="1" type="ORF">PoB_002184300</name>
</gene>
<reference evidence="1 2" key="1">
    <citation type="journal article" date="2021" name="Elife">
        <title>Chloroplast acquisition without the gene transfer in kleptoplastic sea slugs, Plakobranchus ocellatus.</title>
        <authorList>
            <person name="Maeda T."/>
            <person name="Takahashi S."/>
            <person name="Yoshida T."/>
            <person name="Shimamura S."/>
            <person name="Takaki Y."/>
            <person name="Nagai Y."/>
            <person name="Toyoda A."/>
            <person name="Suzuki Y."/>
            <person name="Arimoto A."/>
            <person name="Ishii H."/>
            <person name="Satoh N."/>
            <person name="Nishiyama T."/>
            <person name="Hasebe M."/>
            <person name="Maruyama T."/>
            <person name="Minagawa J."/>
            <person name="Obokata J."/>
            <person name="Shigenobu S."/>
        </authorList>
    </citation>
    <scope>NUCLEOTIDE SEQUENCE [LARGE SCALE GENOMIC DNA]</scope>
</reference>